<gene>
    <name evidence="1" type="ORF">CBA19CS22_28340</name>
</gene>
<accession>A0ACB5R005</accession>
<dbReference type="EMBL" id="BPUR01000020">
    <property type="protein sequence ID" value="GJH20532.1"/>
    <property type="molecule type" value="Genomic_DNA"/>
</dbReference>
<sequence length="739" mass="82312">MRRRHRFHRGNDRQFRCRQMVGLPTSEKGRPAALTCFDRGSARLRRLIFRRVVAVPQLESLRNFNPSIMHSEMKSSSTGTRASETLAAVCFAATVVWSLYLLWRYAQIAPPSFDGAMNLNTARSFLHGDGYGFFYDRFFWFPAQTDGPFILPTALAFWIGGVTLFTSQVVNLLYVIALACATVLLLHLLRVSMWLALFVVAACMATPGFVDYAMNGYGEIPMLVWFLCGLIVLVPQRGDAPISDARLFFAGLLFGVSYLTKVVALVCIGPAMLAIGLMFITQPRNIRRLAALGVGFLLPVIAWEVFRFIEVGSARAYVDWWKYQLAQIRSQSGVKRAGPSLGFLGTGADHLRLLSEMVGVPSALLIVLIVAPVVVGGVLALAKSTVQRTRLVIGILSVVCGLYFFWWMFITPQAMTWLRRILAGLLLLQILLVADVAALAVRFREGAEATPERHLFIGVSALALLVAFVGQCVMIVSGQFLSRPPDVPGYARDMMRLADDVRALPQDATLFGTGWWQAPVIALFAQRRMMNLDHWSTRRINEVKNKYLITDMYTQGIAQSTVNALLDRSKYTKVKETQGGSIYRLDTVQPYLPFSAQDQDLAKLASGFDLSKGDYPQMRGFYAREREQEAWMAVDAAVLLKRSKEKSLRLVIEVPPELLKAVSARVPSIQLSSPGCLDRRVDLTQAGVQTIDVPLECEGSNEERPFPLTLTTSDHVPFIPQIDSDNRLRGVKLRSVQLD</sequence>
<comment type="caution">
    <text evidence="1">The sequence shown here is derived from an EMBL/GenBank/DDBJ whole genome shotgun (WGS) entry which is preliminary data.</text>
</comment>
<name>A0ACB5R005_9BURK</name>
<dbReference type="Proteomes" id="UP001055013">
    <property type="component" value="Unassembled WGS sequence"/>
</dbReference>
<evidence type="ECO:0000313" key="2">
    <source>
        <dbReference type="Proteomes" id="UP001055013"/>
    </source>
</evidence>
<protein>
    <submittedName>
        <fullName evidence="1">Uncharacterized protein</fullName>
    </submittedName>
</protein>
<keyword evidence="2" id="KW-1185">Reference proteome</keyword>
<organism evidence="1 2">
    <name type="scientific">Caballeronia novacaledonica</name>
    <dbReference type="NCBI Taxonomy" id="1544861"/>
    <lineage>
        <taxon>Bacteria</taxon>
        <taxon>Pseudomonadati</taxon>
        <taxon>Pseudomonadota</taxon>
        <taxon>Betaproteobacteria</taxon>
        <taxon>Burkholderiales</taxon>
        <taxon>Burkholderiaceae</taxon>
        <taxon>Caballeronia</taxon>
    </lineage>
</organism>
<proteinExistence type="predicted"/>
<reference evidence="1" key="1">
    <citation type="submission" date="2021-09" db="EMBL/GenBank/DDBJ databases">
        <title>Isolation and characterization of 3-chlorobenzoate degrading bacteria from soils in Shizuoka.</title>
        <authorList>
            <person name="Ifat A."/>
            <person name="Ogawa N."/>
            <person name="Kimbara K."/>
            <person name="Moriuchi R."/>
            <person name="Dohra H."/>
            <person name="Shintani M."/>
        </authorList>
    </citation>
    <scope>NUCLEOTIDE SEQUENCE</scope>
    <source>
        <strain evidence="1">19CS2-2</strain>
    </source>
</reference>
<evidence type="ECO:0000313" key="1">
    <source>
        <dbReference type="EMBL" id="GJH20532.1"/>
    </source>
</evidence>